<feature type="compositionally biased region" description="Polar residues" evidence="3">
    <location>
        <begin position="1"/>
        <end position="12"/>
    </location>
</feature>
<keyword evidence="2" id="KW-0479">Metal-binding</keyword>
<keyword evidence="2" id="KW-0560">Oxidoreductase</keyword>
<feature type="region of interest" description="Disordered" evidence="3">
    <location>
        <begin position="1"/>
        <end position="39"/>
    </location>
</feature>
<evidence type="ECO:0000256" key="2">
    <source>
        <dbReference type="RuleBase" id="RU000461"/>
    </source>
</evidence>
<evidence type="ECO:0000313" key="4">
    <source>
        <dbReference type="EMBL" id="SNS14508.1"/>
    </source>
</evidence>
<dbReference type="RefSeq" id="WP_089304425.1">
    <property type="nucleotide sequence ID" value="NZ_FZOO01000002.1"/>
</dbReference>
<organism evidence="4 5">
    <name type="scientific">Geodermatophilus pulveris</name>
    <dbReference type="NCBI Taxonomy" id="1564159"/>
    <lineage>
        <taxon>Bacteria</taxon>
        <taxon>Bacillati</taxon>
        <taxon>Actinomycetota</taxon>
        <taxon>Actinomycetes</taxon>
        <taxon>Geodermatophilales</taxon>
        <taxon>Geodermatophilaceae</taxon>
        <taxon>Geodermatophilus</taxon>
    </lineage>
</organism>
<evidence type="ECO:0000256" key="1">
    <source>
        <dbReference type="ARBA" id="ARBA00010617"/>
    </source>
</evidence>
<evidence type="ECO:0000256" key="3">
    <source>
        <dbReference type="SAM" id="MobiDB-lite"/>
    </source>
</evidence>
<dbReference type="GO" id="GO:0004497">
    <property type="term" value="F:monooxygenase activity"/>
    <property type="evidence" value="ECO:0007669"/>
    <property type="project" value="UniProtKB-KW"/>
</dbReference>
<dbReference type="Pfam" id="PF00067">
    <property type="entry name" value="p450"/>
    <property type="match status" value="1"/>
</dbReference>
<proteinExistence type="inferred from homology"/>
<dbReference type="InterPro" id="IPR017972">
    <property type="entry name" value="Cyt_P450_CS"/>
</dbReference>
<dbReference type="InterPro" id="IPR036396">
    <property type="entry name" value="Cyt_P450_sf"/>
</dbReference>
<keyword evidence="5" id="KW-1185">Reference proteome</keyword>
<dbReference type="InterPro" id="IPR002397">
    <property type="entry name" value="Cyt_P450_B"/>
</dbReference>
<gene>
    <name evidence="4" type="ORF">SAMN06893096_102215</name>
</gene>
<keyword evidence="2" id="KW-0503">Monooxygenase</keyword>
<accession>A0A239C498</accession>
<keyword evidence="2" id="KW-0408">Iron</keyword>
<dbReference type="InterPro" id="IPR001128">
    <property type="entry name" value="Cyt_P450"/>
</dbReference>
<dbReference type="AlphaFoldDB" id="A0A239C498"/>
<dbReference type="OrthoDB" id="4168525at2"/>
<sequence>MPGSRGRTTAPSRSAAADDGPIARPGGSPSPAEPRRALSGSATRLGQLANDAALLRLLGRPLLRFLPVLSVGRVVVVSRHADVLDVLERDEDFTIAEVNAATMDRINGPFVLGMDRSELYTRERSILDRCVHPDDPARIRRDVASTAADLLAAAAPRGRIDVVQELARPAATRLAASYLGVPGPDEATMMRWMRLLFWEAFLNTGGDREVRRAGERAAAEFHAHVDGLVVDRRAEPAGTPHDDLLRRLAHLRTDGARLSDEAVRRCVSGVVVGAVETTTKATAHAVDQLLRRPEALQGAARAAREGDVAVVAQYVVEALRFNPLTPVLVRHAARPAVVAAGTPHERHVPAGRTVYAAALPAMFDPRTFDDPHTFRHDRQPAADLLFGYGMHACFGRYVNLVSIPELVTALLRCGGVRRAPGPAGRMRYEGPFPDRLLVDLDPAGTPDGGRA</sequence>
<dbReference type="GO" id="GO:0020037">
    <property type="term" value="F:heme binding"/>
    <property type="evidence" value="ECO:0007669"/>
    <property type="project" value="InterPro"/>
</dbReference>
<dbReference type="PROSITE" id="PS00086">
    <property type="entry name" value="CYTOCHROME_P450"/>
    <property type="match status" value="1"/>
</dbReference>
<name>A0A239C498_9ACTN</name>
<dbReference type="Proteomes" id="UP000198373">
    <property type="component" value="Unassembled WGS sequence"/>
</dbReference>
<dbReference type="PRINTS" id="PR00359">
    <property type="entry name" value="BP450"/>
</dbReference>
<dbReference type="PANTHER" id="PTHR46696">
    <property type="entry name" value="P450, PUTATIVE (EUROFUNG)-RELATED"/>
    <property type="match status" value="1"/>
</dbReference>
<dbReference type="SUPFAM" id="SSF48264">
    <property type="entry name" value="Cytochrome P450"/>
    <property type="match status" value="1"/>
</dbReference>
<evidence type="ECO:0000313" key="5">
    <source>
        <dbReference type="Proteomes" id="UP000198373"/>
    </source>
</evidence>
<dbReference type="GO" id="GO:0005506">
    <property type="term" value="F:iron ion binding"/>
    <property type="evidence" value="ECO:0007669"/>
    <property type="project" value="InterPro"/>
</dbReference>
<reference evidence="5" key="1">
    <citation type="submission" date="2017-06" db="EMBL/GenBank/DDBJ databases">
        <authorList>
            <person name="Varghese N."/>
            <person name="Submissions S."/>
        </authorList>
    </citation>
    <scope>NUCLEOTIDE SEQUENCE [LARGE SCALE GENOMIC DNA]</scope>
    <source>
        <strain evidence="5">DSM 46839</strain>
    </source>
</reference>
<protein>
    <submittedName>
        <fullName evidence="4">Cytochrome P450</fullName>
    </submittedName>
</protein>
<keyword evidence="2" id="KW-0349">Heme</keyword>
<dbReference type="GO" id="GO:0016705">
    <property type="term" value="F:oxidoreductase activity, acting on paired donors, with incorporation or reduction of molecular oxygen"/>
    <property type="evidence" value="ECO:0007669"/>
    <property type="project" value="InterPro"/>
</dbReference>
<dbReference type="EMBL" id="FZOO01000002">
    <property type="protein sequence ID" value="SNS14508.1"/>
    <property type="molecule type" value="Genomic_DNA"/>
</dbReference>
<comment type="similarity">
    <text evidence="1 2">Belongs to the cytochrome P450 family.</text>
</comment>
<dbReference type="Gene3D" id="1.10.630.10">
    <property type="entry name" value="Cytochrome P450"/>
    <property type="match status" value="1"/>
</dbReference>
<dbReference type="PANTHER" id="PTHR46696:SF1">
    <property type="entry name" value="CYTOCHROME P450 YJIB-RELATED"/>
    <property type="match status" value="1"/>
</dbReference>